<protein>
    <submittedName>
        <fullName evidence="2">Uncharacterized protein</fullName>
    </submittedName>
</protein>
<name>X0UHQ4_9ZZZZ</name>
<dbReference type="EMBL" id="BARS01024201">
    <property type="protein sequence ID" value="GAG05115.1"/>
    <property type="molecule type" value="Genomic_DNA"/>
</dbReference>
<proteinExistence type="predicted"/>
<accession>X0UHQ4</accession>
<evidence type="ECO:0000313" key="2">
    <source>
        <dbReference type="EMBL" id="GAG05115.1"/>
    </source>
</evidence>
<reference evidence="2" key="1">
    <citation type="journal article" date="2014" name="Front. Microbiol.">
        <title>High frequency of phylogenetically diverse reductive dehalogenase-homologous genes in deep subseafloor sedimentary metagenomes.</title>
        <authorList>
            <person name="Kawai M."/>
            <person name="Futagami T."/>
            <person name="Toyoda A."/>
            <person name="Takaki Y."/>
            <person name="Nishi S."/>
            <person name="Hori S."/>
            <person name="Arai W."/>
            <person name="Tsubouchi T."/>
            <person name="Morono Y."/>
            <person name="Uchiyama I."/>
            <person name="Ito T."/>
            <person name="Fujiyama A."/>
            <person name="Inagaki F."/>
            <person name="Takami H."/>
        </authorList>
    </citation>
    <scope>NUCLEOTIDE SEQUENCE</scope>
    <source>
        <strain evidence="2">Expedition CK06-06</strain>
    </source>
</reference>
<dbReference type="AlphaFoldDB" id="X0UHQ4"/>
<feature type="region of interest" description="Disordered" evidence="1">
    <location>
        <begin position="61"/>
        <end position="91"/>
    </location>
</feature>
<organism evidence="2">
    <name type="scientific">marine sediment metagenome</name>
    <dbReference type="NCBI Taxonomy" id="412755"/>
    <lineage>
        <taxon>unclassified sequences</taxon>
        <taxon>metagenomes</taxon>
        <taxon>ecological metagenomes</taxon>
    </lineage>
</organism>
<sequence>MVRSLFYNYPFVKDNDLVSILYGGETMSYNEGCPILQEFFQRILNEKFCLRVNAGSGLIQDENPGIKGQSPGKSQKLPLPLRESGASFLDF</sequence>
<gene>
    <name evidence="2" type="ORF">S01H1_38441</name>
</gene>
<comment type="caution">
    <text evidence="2">The sequence shown here is derived from an EMBL/GenBank/DDBJ whole genome shotgun (WGS) entry which is preliminary data.</text>
</comment>
<feature type="non-terminal residue" evidence="2">
    <location>
        <position position="91"/>
    </location>
</feature>
<evidence type="ECO:0000256" key="1">
    <source>
        <dbReference type="SAM" id="MobiDB-lite"/>
    </source>
</evidence>